<keyword evidence="4" id="KW-1185">Reference proteome</keyword>
<accession>A0ABQ0GRL6</accession>
<dbReference type="RefSeq" id="XP_070922092.1">
    <property type="nucleotide sequence ID" value="XM_071065991.1"/>
</dbReference>
<keyword evidence="2" id="KW-0732">Signal</keyword>
<sequence length="219" mass="22622">MGQSQTWFSSQGIALLFVMASTASAISLSNFETIVPNTVPISCILVYNNDIPGCTINDFVQGSTCSAACIRGLADVQRNVRAVCNDVDAPLTTVLGQVLAGNLRELLCPGASSDVPVSSSIRSTTVSTSTTATPTEDPVVSTTTGRPDSLLPSPGQSSTSTSTESSLAPSASPERRPSFGESGGGSPFDILTFSDSRRLTPHWVEAALVGLALGLILAR</sequence>
<dbReference type="GeneID" id="98181314"/>
<name>A0ABQ0GRL6_9PEZI</name>
<organism evidence="3 4">
    <name type="scientific">Madurella fahalii</name>
    <dbReference type="NCBI Taxonomy" id="1157608"/>
    <lineage>
        <taxon>Eukaryota</taxon>
        <taxon>Fungi</taxon>
        <taxon>Dikarya</taxon>
        <taxon>Ascomycota</taxon>
        <taxon>Pezizomycotina</taxon>
        <taxon>Sordariomycetes</taxon>
        <taxon>Sordariomycetidae</taxon>
        <taxon>Sordariales</taxon>
        <taxon>Sordariales incertae sedis</taxon>
        <taxon>Madurella</taxon>
    </lineage>
</organism>
<evidence type="ECO:0000313" key="3">
    <source>
        <dbReference type="EMBL" id="GAB1320362.1"/>
    </source>
</evidence>
<feature type="signal peptide" evidence="2">
    <location>
        <begin position="1"/>
        <end position="25"/>
    </location>
</feature>
<gene>
    <name evidence="3" type="ORF">MFIFM68171_10572</name>
</gene>
<dbReference type="EMBL" id="BAAFSV010000006">
    <property type="protein sequence ID" value="GAB1320362.1"/>
    <property type="molecule type" value="Genomic_DNA"/>
</dbReference>
<dbReference type="Proteomes" id="UP001628179">
    <property type="component" value="Unassembled WGS sequence"/>
</dbReference>
<feature type="chain" id="PRO_5047437647" evidence="2">
    <location>
        <begin position="26"/>
        <end position="219"/>
    </location>
</feature>
<evidence type="ECO:0000256" key="2">
    <source>
        <dbReference type="SAM" id="SignalP"/>
    </source>
</evidence>
<feature type="region of interest" description="Disordered" evidence="1">
    <location>
        <begin position="111"/>
        <end position="186"/>
    </location>
</feature>
<protein>
    <submittedName>
        <fullName evidence="3">Uncharacterized protein</fullName>
    </submittedName>
</protein>
<evidence type="ECO:0000313" key="4">
    <source>
        <dbReference type="Proteomes" id="UP001628179"/>
    </source>
</evidence>
<proteinExistence type="predicted"/>
<comment type="caution">
    <text evidence="3">The sequence shown here is derived from an EMBL/GenBank/DDBJ whole genome shotgun (WGS) entry which is preliminary data.</text>
</comment>
<evidence type="ECO:0000256" key="1">
    <source>
        <dbReference type="SAM" id="MobiDB-lite"/>
    </source>
</evidence>
<reference evidence="3 4" key="1">
    <citation type="submission" date="2024-09" db="EMBL/GenBank/DDBJ databases">
        <title>Itraconazole resistance in Madurella fahalii resulting from another homologue of gene encoding cytochrome P450 14-alpha sterol demethylase (CYP51).</title>
        <authorList>
            <person name="Yoshioka I."/>
            <person name="Fahal A.H."/>
            <person name="Kaneko S."/>
            <person name="Yaguchi T."/>
        </authorList>
    </citation>
    <scope>NUCLEOTIDE SEQUENCE [LARGE SCALE GENOMIC DNA]</scope>
    <source>
        <strain evidence="3 4">IFM 68171</strain>
    </source>
</reference>
<feature type="compositionally biased region" description="Low complexity" evidence="1">
    <location>
        <begin position="149"/>
        <end position="172"/>
    </location>
</feature>
<feature type="compositionally biased region" description="Low complexity" evidence="1">
    <location>
        <begin position="112"/>
        <end position="135"/>
    </location>
</feature>